<dbReference type="RefSeq" id="WP_087915814.1">
    <property type="nucleotide sequence ID" value="NZ_CP021780.1"/>
</dbReference>
<accession>A0A2Z2K8Z3</accession>
<evidence type="ECO:0000313" key="1">
    <source>
        <dbReference type="EMBL" id="ASA21807.1"/>
    </source>
</evidence>
<evidence type="ECO:0000313" key="2">
    <source>
        <dbReference type="Proteomes" id="UP000249890"/>
    </source>
</evidence>
<sequence>MKNYQIMNAEPMDLLDELLKEESRHNKVFAQHDLMMQFILDHEEEFLEHLNDTVEVLNECEYFNILPYAEKMRDEFANLAEDRKEFNSMLADVMEKTKLPKEGHNLWK</sequence>
<dbReference type="Proteomes" id="UP000249890">
    <property type="component" value="Chromosome"/>
</dbReference>
<name>A0A2Z2K8Z3_9BACL</name>
<dbReference type="AlphaFoldDB" id="A0A2Z2K8Z3"/>
<protein>
    <submittedName>
        <fullName evidence="1">Uncharacterized protein</fullName>
    </submittedName>
</protein>
<dbReference type="EMBL" id="CP021780">
    <property type="protein sequence ID" value="ASA21807.1"/>
    <property type="molecule type" value="Genomic_DNA"/>
</dbReference>
<dbReference type="OrthoDB" id="9950068at2"/>
<keyword evidence="2" id="KW-1185">Reference proteome</keyword>
<organism evidence="1 2">
    <name type="scientific">Paenibacillus donghaensis</name>
    <dbReference type="NCBI Taxonomy" id="414771"/>
    <lineage>
        <taxon>Bacteria</taxon>
        <taxon>Bacillati</taxon>
        <taxon>Bacillota</taxon>
        <taxon>Bacilli</taxon>
        <taxon>Bacillales</taxon>
        <taxon>Paenibacillaceae</taxon>
        <taxon>Paenibacillus</taxon>
    </lineage>
</organism>
<gene>
    <name evidence="1" type="ORF">B9T62_14115</name>
</gene>
<reference evidence="1 2" key="1">
    <citation type="submission" date="2017-06" db="EMBL/GenBank/DDBJ databases">
        <title>Complete genome sequence of Paenibacillus donghaensis KCTC 13049T isolated from East Sea sediment, South Korea.</title>
        <authorList>
            <person name="Jung B.K."/>
            <person name="Hong S.-J."/>
            <person name="Shin J.-H."/>
        </authorList>
    </citation>
    <scope>NUCLEOTIDE SEQUENCE [LARGE SCALE GENOMIC DNA]</scope>
    <source>
        <strain evidence="1 2">KCTC 13049</strain>
    </source>
</reference>
<proteinExistence type="predicted"/>
<dbReference type="KEGG" id="pdh:B9T62_14115"/>